<dbReference type="AlphaFoldDB" id="A0A1R3RSC1"/>
<protein>
    <recommendedName>
        <fullName evidence="5">Extracellular membrane protein CFEM domain-containing protein</fullName>
    </recommendedName>
</protein>
<dbReference type="STRING" id="602072.A0A1R3RSC1"/>
<feature type="compositionally biased region" description="Basic residues" evidence="1">
    <location>
        <begin position="160"/>
        <end position="180"/>
    </location>
</feature>
<organism evidence="3 4">
    <name type="scientific">Aspergillus carbonarius (strain ITEM 5010)</name>
    <dbReference type="NCBI Taxonomy" id="602072"/>
    <lineage>
        <taxon>Eukaryota</taxon>
        <taxon>Fungi</taxon>
        <taxon>Dikarya</taxon>
        <taxon>Ascomycota</taxon>
        <taxon>Pezizomycotina</taxon>
        <taxon>Eurotiomycetes</taxon>
        <taxon>Eurotiomycetidae</taxon>
        <taxon>Eurotiales</taxon>
        <taxon>Aspergillaceae</taxon>
        <taxon>Aspergillus</taxon>
        <taxon>Aspergillus subgen. Circumdati</taxon>
    </lineage>
</organism>
<feature type="region of interest" description="Disordered" evidence="1">
    <location>
        <begin position="112"/>
        <end position="134"/>
    </location>
</feature>
<feature type="region of interest" description="Disordered" evidence="1">
    <location>
        <begin position="159"/>
        <end position="200"/>
    </location>
</feature>
<sequence length="217" mass="22699">MKFNSALALSSLLALAVAQDASSTSSSATTTASLSPQASCATKCADTDICCIAQCYEVPCPNNAQANDTTSCVAACPQGSGSPSDQKSYASCQSSCYSSYFFPASATGASGSSATTAGSNDASTTNSGSSSSSTGSRLQLQIWLLWNGNQHRDRLPRQLDRKRRRHHAAQAGRFRGRSRGIHPGSLGSVNEPSHAKPSLTNANPLLHHCVNMMETIY</sequence>
<dbReference type="EMBL" id="KV907497">
    <property type="protein sequence ID" value="OOF97360.1"/>
    <property type="molecule type" value="Genomic_DNA"/>
</dbReference>
<evidence type="ECO:0000313" key="3">
    <source>
        <dbReference type="EMBL" id="OOF97360.1"/>
    </source>
</evidence>
<dbReference type="VEuPathDB" id="FungiDB:ASPCADRAFT_129047"/>
<evidence type="ECO:0000256" key="1">
    <source>
        <dbReference type="SAM" id="MobiDB-lite"/>
    </source>
</evidence>
<keyword evidence="4" id="KW-1185">Reference proteome</keyword>
<keyword evidence="2" id="KW-0732">Signal</keyword>
<dbReference type="Proteomes" id="UP000188318">
    <property type="component" value="Unassembled WGS sequence"/>
</dbReference>
<dbReference type="OMA" id="AMCQSSC"/>
<proteinExistence type="predicted"/>
<reference evidence="4" key="1">
    <citation type="journal article" date="2017" name="Genome Biol.">
        <title>Comparative genomics reveals high biological diversity and specific adaptations in the industrially and medically important fungal genus Aspergillus.</title>
        <authorList>
            <person name="de Vries R.P."/>
            <person name="Riley R."/>
            <person name="Wiebenga A."/>
            <person name="Aguilar-Osorio G."/>
            <person name="Amillis S."/>
            <person name="Uchima C.A."/>
            <person name="Anderluh G."/>
            <person name="Asadollahi M."/>
            <person name="Askin M."/>
            <person name="Barry K."/>
            <person name="Battaglia E."/>
            <person name="Bayram O."/>
            <person name="Benocci T."/>
            <person name="Braus-Stromeyer S.A."/>
            <person name="Caldana C."/>
            <person name="Canovas D."/>
            <person name="Cerqueira G.C."/>
            <person name="Chen F."/>
            <person name="Chen W."/>
            <person name="Choi C."/>
            <person name="Clum A."/>
            <person name="Dos Santos R.A."/>
            <person name="Damasio A.R."/>
            <person name="Diallinas G."/>
            <person name="Emri T."/>
            <person name="Fekete E."/>
            <person name="Flipphi M."/>
            <person name="Freyberg S."/>
            <person name="Gallo A."/>
            <person name="Gournas C."/>
            <person name="Habgood R."/>
            <person name="Hainaut M."/>
            <person name="Harispe M.L."/>
            <person name="Henrissat B."/>
            <person name="Hilden K.S."/>
            <person name="Hope R."/>
            <person name="Hossain A."/>
            <person name="Karabika E."/>
            <person name="Karaffa L."/>
            <person name="Karanyi Z."/>
            <person name="Krasevec N."/>
            <person name="Kuo A."/>
            <person name="Kusch H."/>
            <person name="LaButti K."/>
            <person name="Lagendijk E.L."/>
            <person name="Lapidus A."/>
            <person name="Levasseur A."/>
            <person name="Lindquist E."/>
            <person name="Lipzen A."/>
            <person name="Logrieco A.F."/>
            <person name="MacCabe A."/>
            <person name="Maekelae M.R."/>
            <person name="Malavazi I."/>
            <person name="Melin P."/>
            <person name="Meyer V."/>
            <person name="Mielnichuk N."/>
            <person name="Miskei M."/>
            <person name="Molnar A.P."/>
            <person name="Mule G."/>
            <person name="Ngan C.Y."/>
            <person name="Orejas M."/>
            <person name="Orosz E."/>
            <person name="Ouedraogo J.P."/>
            <person name="Overkamp K.M."/>
            <person name="Park H.-S."/>
            <person name="Perrone G."/>
            <person name="Piumi F."/>
            <person name="Punt P.J."/>
            <person name="Ram A.F."/>
            <person name="Ramon A."/>
            <person name="Rauscher S."/>
            <person name="Record E."/>
            <person name="Riano-Pachon D.M."/>
            <person name="Robert V."/>
            <person name="Roehrig J."/>
            <person name="Ruller R."/>
            <person name="Salamov A."/>
            <person name="Salih N.S."/>
            <person name="Samson R.A."/>
            <person name="Sandor E."/>
            <person name="Sanguinetti M."/>
            <person name="Schuetze T."/>
            <person name="Sepcic K."/>
            <person name="Shelest E."/>
            <person name="Sherlock G."/>
            <person name="Sophianopoulou V."/>
            <person name="Squina F.M."/>
            <person name="Sun H."/>
            <person name="Susca A."/>
            <person name="Todd R.B."/>
            <person name="Tsang A."/>
            <person name="Unkles S.E."/>
            <person name="van de Wiele N."/>
            <person name="van Rossen-Uffink D."/>
            <person name="Oliveira J.V."/>
            <person name="Vesth T.C."/>
            <person name="Visser J."/>
            <person name="Yu J.-H."/>
            <person name="Zhou M."/>
            <person name="Andersen M.R."/>
            <person name="Archer D.B."/>
            <person name="Baker S.E."/>
            <person name="Benoit I."/>
            <person name="Brakhage A.A."/>
            <person name="Braus G.H."/>
            <person name="Fischer R."/>
            <person name="Frisvad J.C."/>
            <person name="Goldman G.H."/>
            <person name="Houbraken J."/>
            <person name="Oakley B."/>
            <person name="Pocsi I."/>
            <person name="Scazzocchio C."/>
            <person name="Seiboth B."/>
            <person name="vanKuyk P.A."/>
            <person name="Wortman J."/>
            <person name="Dyer P.S."/>
            <person name="Grigoriev I.V."/>
        </authorList>
    </citation>
    <scope>NUCLEOTIDE SEQUENCE [LARGE SCALE GENOMIC DNA]</scope>
    <source>
        <strain evidence="4">ITEM 5010</strain>
    </source>
</reference>
<feature type="chain" id="PRO_5011983390" description="Extracellular membrane protein CFEM domain-containing protein" evidence="2">
    <location>
        <begin position="19"/>
        <end position="217"/>
    </location>
</feature>
<evidence type="ECO:0000313" key="4">
    <source>
        <dbReference type="Proteomes" id="UP000188318"/>
    </source>
</evidence>
<name>A0A1R3RSC1_ASPC5</name>
<feature type="signal peptide" evidence="2">
    <location>
        <begin position="1"/>
        <end position="18"/>
    </location>
</feature>
<evidence type="ECO:0000256" key="2">
    <source>
        <dbReference type="SAM" id="SignalP"/>
    </source>
</evidence>
<gene>
    <name evidence="3" type="ORF">ASPCADRAFT_129047</name>
</gene>
<dbReference type="OrthoDB" id="5597238at2759"/>
<evidence type="ECO:0008006" key="5">
    <source>
        <dbReference type="Google" id="ProtNLM"/>
    </source>
</evidence>
<accession>A0A1R3RSC1</accession>